<feature type="short sequence motif" description="GXGXXG" evidence="4">
    <location>
        <begin position="24"/>
        <end position="29"/>
    </location>
</feature>
<accession>A0A1G6GUP5</accession>
<dbReference type="RefSeq" id="WP_092434989.1">
    <property type="nucleotide sequence ID" value="NZ_FMYP01000004.1"/>
</dbReference>
<feature type="active site" description="Nucleophile" evidence="4">
    <location>
        <position position="53"/>
    </location>
</feature>
<dbReference type="AlphaFoldDB" id="A0A1G6GUP5"/>
<dbReference type="PROSITE" id="PS51635">
    <property type="entry name" value="PNPLA"/>
    <property type="match status" value="1"/>
</dbReference>
<organism evidence="6 7">
    <name type="scientific">Williamwhitmania taraxaci</name>
    <dbReference type="NCBI Taxonomy" id="1640674"/>
    <lineage>
        <taxon>Bacteria</taxon>
        <taxon>Pseudomonadati</taxon>
        <taxon>Bacteroidota</taxon>
        <taxon>Bacteroidia</taxon>
        <taxon>Bacteroidales</taxon>
        <taxon>Williamwhitmaniaceae</taxon>
        <taxon>Williamwhitmania</taxon>
    </lineage>
</organism>
<feature type="short sequence motif" description="GXSXG" evidence="4">
    <location>
        <begin position="51"/>
        <end position="55"/>
    </location>
</feature>
<protein>
    <submittedName>
        <fullName evidence="6">Predicted phospholipase, patatin/cPLA2 family</fullName>
    </submittedName>
</protein>
<dbReference type="Gene3D" id="3.40.1090.10">
    <property type="entry name" value="Cytosolic phospholipase A2 catalytic domain"/>
    <property type="match status" value="2"/>
</dbReference>
<dbReference type="GO" id="GO:0016042">
    <property type="term" value="P:lipid catabolic process"/>
    <property type="evidence" value="ECO:0007669"/>
    <property type="project" value="UniProtKB-UniRule"/>
</dbReference>
<proteinExistence type="predicted"/>
<dbReference type="PANTHER" id="PTHR14226:SF25">
    <property type="entry name" value="PHOSPHOESTERASE"/>
    <property type="match status" value="1"/>
</dbReference>
<evidence type="ECO:0000313" key="7">
    <source>
        <dbReference type="Proteomes" id="UP000199452"/>
    </source>
</evidence>
<keyword evidence="3 4" id="KW-0443">Lipid metabolism</keyword>
<evidence type="ECO:0000256" key="3">
    <source>
        <dbReference type="ARBA" id="ARBA00023098"/>
    </source>
</evidence>
<evidence type="ECO:0000256" key="1">
    <source>
        <dbReference type="ARBA" id="ARBA00022801"/>
    </source>
</evidence>
<evidence type="ECO:0000313" key="6">
    <source>
        <dbReference type="EMBL" id="SDB85688.1"/>
    </source>
</evidence>
<dbReference type="Proteomes" id="UP000199452">
    <property type="component" value="Unassembled WGS sequence"/>
</dbReference>
<keyword evidence="2 4" id="KW-0442">Lipid degradation</keyword>
<evidence type="ECO:0000256" key="4">
    <source>
        <dbReference type="PROSITE-ProRule" id="PRU01161"/>
    </source>
</evidence>
<evidence type="ECO:0000259" key="5">
    <source>
        <dbReference type="PROSITE" id="PS51635"/>
    </source>
</evidence>
<dbReference type="SUPFAM" id="SSF52151">
    <property type="entry name" value="FabD/lysophospholipase-like"/>
    <property type="match status" value="1"/>
</dbReference>
<dbReference type="EMBL" id="FMYP01000004">
    <property type="protein sequence ID" value="SDB85688.1"/>
    <property type="molecule type" value="Genomic_DNA"/>
</dbReference>
<dbReference type="PANTHER" id="PTHR14226">
    <property type="entry name" value="NEUROPATHY TARGET ESTERASE/SWISS CHEESE D.MELANOGASTER"/>
    <property type="match status" value="1"/>
</dbReference>
<dbReference type="STRING" id="1640674.SAMN05216323_100443"/>
<gene>
    <name evidence="6" type="ORF">SAMN05216323_100443</name>
</gene>
<dbReference type="InterPro" id="IPR045943">
    <property type="entry name" value="DUF6363"/>
</dbReference>
<feature type="short sequence motif" description="DGA/G" evidence="4">
    <location>
        <begin position="175"/>
        <end position="177"/>
    </location>
</feature>
<dbReference type="Pfam" id="PF19890">
    <property type="entry name" value="DUF6363"/>
    <property type="match status" value="1"/>
</dbReference>
<dbReference type="InterPro" id="IPR037483">
    <property type="entry name" value="YjjU-like"/>
</dbReference>
<feature type="domain" description="PNPLA" evidence="5">
    <location>
        <begin position="20"/>
        <end position="188"/>
    </location>
</feature>
<dbReference type="GO" id="GO:0016787">
    <property type="term" value="F:hydrolase activity"/>
    <property type="evidence" value="ECO:0007669"/>
    <property type="project" value="UniProtKB-UniRule"/>
</dbReference>
<dbReference type="CDD" id="cd07208">
    <property type="entry name" value="Pat_hypo_Ecoli_yjju_like"/>
    <property type="match status" value="1"/>
</dbReference>
<dbReference type="Pfam" id="PF01734">
    <property type="entry name" value="Patatin"/>
    <property type="match status" value="1"/>
</dbReference>
<dbReference type="InterPro" id="IPR016035">
    <property type="entry name" value="Acyl_Trfase/lysoPLipase"/>
</dbReference>
<dbReference type="OrthoDB" id="9770965at2"/>
<evidence type="ECO:0000256" key="2">
    <source>
        <dbReference type="ARBA" id="ARBA00022963"/>
    </source>
</evidence>
<reference evidence="6 7" key="1">
    <citation type="submission" date="2016-09" db="EMBL/GenBank/DDBJ databases">
        <authorList>
            <person name="Capua I."/>
            <person name="De Benedictis P."/>
            <person name="Joannis T."/>
            <person name="Lombin L.H."/>
            <person name="Cattoli G."/>
        </authorList>
    </citation>
    <scope>NUCLEOTIDE SEQUENCE [LARGE SCALE GENOMIC DNA]</scope>
    <source>
        <strain evidence="6 7">A7P-90m</strain>
    </source>
</reference>
<dbReference type="InterPro" id="IPR002641">
    <property type="entry name" value="PNPLA_dom"/>
</dbReference>
<name>A0A1G6GUP5_9BACT</name>
<feature type="active site" description="Proton acceptor" evidence="4">
    <location>
        <position position="175"/>
    </location>
</feature>
<keyword evidence="7" id="KW-1185">Reference proteome</keyword>
<sequence length="300" mass="34116">MDELNRKTTNNIDVCASTPLVLEGGGFRGMYTAGILDRFLEHRMNFGYAIGVSAGAAYAVSYVSRQHGRNLEVNRRFTADPRYFGFMNFIRKRTFFDWEFIYKEVPQKHVLFDYDAFRDSSTRLRIGITNCATGAAEFRDGNGLSPDGFKALLSASSALPFIAQKITIDNQYYMDGGISESIPLDQAFADGYSRAVVILTRNAGYRKSPSRFTRLVRATYRNYPHLVEALATRAERYNAMLDRLDALEIEGRVFIIRPQEPPTVSRTENNPEKLEALYYTAQREFDQMLPKLKAWIGNGI</sequence>
<keyword evidence="1 4" id="KW-0378">Hydrolase</keyword>
<dbReference type="InterPro" id="IPR050301">
    <property type="entry name" value="NTE"/>
</dbReference>